<evidence type="ECO:0000256" key="1">
    <source>
        <dbReference type="SAM" id="SignalP"/>
    </source>
</evidence>
<dbReference type="PANTHER" id="PTHR37952">
    <property type="match status" value="1"/>
</dbReference>
<dbReference type="InterPro" id="IPR010292">
    <property type="entry name" value="Uncharacterised_CreA"/>
</dbReference>
<accession>A0A1C3VU69</accession>
<organism evidence="2 3">
    <name type="scientific">Rhizobium lusitanum</name>
    <dbReference type="NCBI Taxonomy" id="293958"/>
    <lineage>
        <taxon>Bacteria</taxon>
        <taxon>Pseudomonadati</taxon>
        <taxon>Pseudomonadota</taxon>
        <taxon>Alphaproteobacteria</taxon>
        <taxon>Hyphomicrobiales</taxon>
        <taxon>Rhizobiaceae</taxon>
        <taxon>Rhizobium/Agrobacterium group</taxon>
        <taxon>Rhizobium</taxon>
    </lineage>
</organism>
<dbReference type="RefSeq" id="WP_092574151.1">
    <property type="nucleotide sequence ID" value="NZ_FMAF01000006.1"/>
</dbReference>
<dbReference type="EMBL" id="FMAF01000006">
    <property type="protein sequence ID" value="SCB31278.1"/>
    <property type="molecule type" value="Genomic_DNA"/>
</dbReference>
<name>A0A1C3VU69_9HYPH</name>
<keyword evidence="1" id="KW-0732">Signal</keyword>
<sequence length="164" mass="17788">MSSPKFCAAIAASFLALAPVSASAEVVGKVGVDWTGNDILVDAVSDPGVSGVTCHVTYFDRSVIDRLRKGNWFEDPSNNSIACRQTGPIEIGDINLSQSGEEVFRAGLSLIWKKLVVTRIYDKKNDTLVYLIHSRQLTDGSAKMTISTIPLFGQNVSWKNGKPK</sequence>
<feature type="signal peptide" evidence="1">
    <location>
        <begin position="1"/>
        <end position="24"/>
    </location>
</feature>
<evidence type="ECO:0000313" key="3">
    <source>
        <dbReference type="Proteomes" id="UP000199205"/>
    </source>
</evidence>
<dbReference type="Pfam" id="PF05981">
    <property type="entry name" value="CreA"/>
    <property type="match status" value="1"/>
</dbReference>
<feature type="chain" id="PRO_5008684860" evidence="1">
    <location>
        <begin position="25"/>
        <end position="164"/>
    </location>
</feature>
<dbReference type="GO" id="GO:0005829">
    <property type="term" value="C:cytosol"/>
    <property type="evidence" value="ECO:0007669"/>
    <property type="project" value="TreeGrafter"/>
</dbReference>
<dbReference type="OrthoDB" id="9788409at2"/>
<dbReference type="Proteomes" id="UP000199205">
    <property type="component" value="Unassembled WGS sequence"/>
</dbReference>
<protein>
    <submittedName>
        <fullName evidence="2">CreA protein</fullName>
    </submittedName>
</protein>
<proteinExistence type="predicted"/>
<dbReference type="PANTHER" id="PTHR37952:SF2">
    <property type="entry name" value="PROTEIN CREA"/>
    <property type="match status" value="1"/>
</dbReference>
<dbReference type="AlphaFoldDB" id="A0A1C3VU69"/>
<dbReference type="PIRSF" id="PIRSF003174">
    <property type="entry name" value="CreA"/>
    <property type="match status" value="1"/>
</dbReference>
<reference evidence="2 3" key="1">
    <citation type="submission" date="2016-08" db="EMBL/GenBank/DDBJ databases">
        <authorList>
            <person name="Seilhamer J.J."/>
        </authorList>
    </citation>
    <scope>NUCLEOTIDE SEQUENCE [LARGE SCALE GENOMIC DNA]</scope>
    <source>
        <strain evidence="2 3">P1-7</strain>
    </source>
</reference>
<gene>
    <name evidence="2" type="ORF">GA0061101_106251</name>
</gene>
<evidence type="ECO:0000313" key="2">
    <source>
        <dbReference type="EMBL" id="SCB31278.1"/>
    </source>
</evidence>